<reference evidence="2 3" key="1">
    <citation type="journal article" date="2017" name="BMC Genomics">
        <title>Whole-genome assembly of Babesia ovata and comparative genomics between closely related pathogens.</title>
        <authorList>
            <person name="Yamagishi J."/>
            <person name="Asada M."/>
            <person name="Hakimi H."/>
            <person name="Tanaka T.Q."/>
            <person name="Sugimoto C."/>
            <person name="Kawazu S."/>
        </authorList>
    </citation>
    <scope>NUCLEOTIDE SEQUENCE [LARGE SCALE GENOMIC DNA]</scope>
    <source>
        <strain evidence="2 3">Miyake</strain>
    </source>
</reference>
<dbReference type="AlphaFoldDB" id="A0A2H6KKB5"/>
<keyword evidence="3" id="KW-1185">Reference proteome</keyword>
<gene>
    <name evidence="2" type="ORF">BOVATA_049290</name>
</gene>
<organism evidence="2 3">
    <name type="scientific">Babesia ovata</name>
    <dbReference type="NCBI Taxonomy" id="189622"/>
    <lineage>
        <taxon>Eukaryota</taxon>
        <taxon>Sar</taxon>
        <taxon>Alveolata</taxon>
        <taxon>Apicomplexa</taxon>
        <taxon>Aconoidasida</taxon>
        <taxon>Piroplasmida</taxon>
        <taxon>Babesiidae</taxon>
        <taxon>Babesia</taxon>
    </lineage>
</organism>
<accession>A0A2H6KKB5</accession>
<evidence type="ECO:0000313" key="2">
    <source>
        <dbReference type="EMBL" id="GBE63436.1"/>
    </source>
</evidence>
<protein>
    <submittedName>
        <fullName evidence="2">Acetyl-synthase subunit delta, putative</fullName>
    </submittedName>
</protein>
<dbReference type="EMBL" id="BDSA01000049">
    <property type="protein sequence ID" value="GBE63436.1"/>
    <property type="molecule type" value="Genomic_DNA"/>
</dbReference>
<evidence type="ECO:0000256" key="1">
    <source>
        <dbReference type="SAM" id="MobiDB-lite"/>
    </source>
</evidence>
<dbReference type="VEuPathDB" id="PiroplasmaDB:BOVATA_049290"/>
<dbReference type="Proteomes" id="UP000236319">
    <property type="component" value="Unassembled WGS sequence"/>
</dbReference>
<dbReference type="RefSeq" id="XP_028869679.1">
    <property type="nucleotide sequence ID" value="XM_029013846.1"/>
</dbReference>
<proteinExistence type="predicted"/>
<comment type="caution">
    <text evidence="2">The sequence shown here is derived from an EMBL/GenBank/DDBJ whole genome shotgun (WGS) entry which is preliminary data.</text>
</comment>
<name>A0A2H6KKB5_9APIC</name>
<feature type="region of interest" description="Disordered" evidence="1">
    <location>
        <begin position="105"/>
        <end position="126"/>
    </location>
</feature>
<sequence length="126" mass="13382">MKERHHPVAQPVKVAVHDALAGVITIIVAEKFFEACAEAHFKGDLGNLGKAILGQGGSDGVREWADRVREKKAKEGDEGGRWVERGDLGVNGIFLKLRFWVRDADGGGDGGGSEATSEGGGEWVGE</sequence>
<dbReference type="GeneID" id="39877206"/>
<feature type="compositionally biased region" description="Gly residues" evidence="1">
    <location>
        <begin position="107"/>
        <end position="126"/>
    </location>
</feature>
<evidence type="ECO:0000313" key="3">
    <source>
        <dbReference type="Proteomes" id="UP000236319"/>
    </source>
</evidence>